<dbReference type="SUPFAM" id="SSF48452">
    <property type="entry name" value="TPR-like"/>
    <property type="match status" value="1"/>
</dbReference>
<dbReference type="PANTHER" id="PTHR46935">
    <property type="entry name" value="OS01G0674700 PROTEIN"/>
    <property type="match status" value="1"/>
</dbReference>
<keyword evidence="4" id="KW-1185">Reference proteome</keyword>
<proteinExistence type="predicted"/>
<feature type="repeat" description="PPR" evidence="2">
    <location>
        <begin position="131"/>
        <end position="165"/>
    </location>
</feature>
<protein>
    <submittedName>
        <fullName evidence="3">Disease resistance proteinisoform X3</fullName>
    </submittedName>
</protein>
<reference evidence="3" key="2">
    <citation type="submission" date="2023-04" db="EMBL/GenBank/DDBJ databases">
        <authorList>
            <person name="Bruccoleri R.E."/>
            <person name="Oakeley E.J."/>
            <person name="Faust A.-M."/>
            <person name="Dessus-Babus S."/>
            <person name="Altorfer M."/>
            <person name="Burckhardt D."/>
            <person name="Oertli M."/>
            <person name="Naumann U."/>
            <person name="Petersen F."/>
            <person name="Wong J."/>
        </authorList>
    </citation>
    <scope>NUCLEOTIDE SEQUENCE</scope>
    <source>
        <strain evidence="3">GSM-AAB239-AS_SAM_17_03QT</strain>
        <tissue evidence="3">Leaf</tissue>
    </source>
</reference>
<comment type="caution">
    <text evidence="3">The sequence shown here is derived from an EMBL/GenBank/DDBJ whole genome shotgun (WGS) entry which is preliminary data.</text>
</comment>
<reference evidence="3" key="1">
    <citation type="journal article" date="2023" name="GigaByte">
        <title>Genome assembly of the bearded iris, Iris pallida Lam.</title>
        <authorList>
            <person name="Bruccoleri R.E."/>
            <person name="Oakeley E.J."/>
            <person name="Faust A.M.E."/>
            <person name="Altorfer M."/>
            <person name="Dessus-Babus S."/>
            <person name="Burckhardt D."/>
            <person name="Oertli M."/>
            <person name="Naumann U."/>
            <person name="Petersen F."/>
            <person name="Wong J."/>
        </authorList>
    </citation>
    <scope>NUCLEOTIDE SEQUENCE</scope>
    <source>
        <strain evidence="3">GSM-AAB239-AS_SAM_17_03QT</strain>
    </source>
</reference>
<name>A0AAX6G3V3_IRIPA</name>
<dbReference type="FunFam" id="1.25.40.10:FF:001393">
    <property type="entry name" value="Pentatricopeptide repeat-containing protein chloroplastic"/>
    <property type="match status" value="1"/>
</dbReference>
<dbReference type="Proteomes" id="UP001140949">
    <property type="component" value="Unassembled WGS sequence"/>
</dbReference>
<dbReference type="InterPro" id="IPR044645">
    <property type="entry name" value="DG1/EMB2279-like"/>
</dbReference>
<evidence type="ECO:0000256" key="2">
    <source>
        <dbReference type="PROSITE-ProRule" id="PRU00708"/>
    </source>
</evidence>
<keyword evidence="1" id="KW-0677">Repeat</keyword>
<dbReference type="AlphaFoldDB" id="A0AAX6G3V3"/>
<evidence type="ECO:0000313" key="3">
    <source>
        <dbReference type="EMBL" id="KAJ6823416.1"/>
    </source>
</evidence>
<evidence type="ECO:0000256" key="1">
    <source>
        <dbReference type="ARBA" id="ARBA00022737"/>
    </source>
</evidence>
<gene>
    <name evidence="3" type="ORF">M6B38_383630</name>
</gene>
<dbReference type="InterPro" id="IPR011990">
    <property type="entry name" value="TPR-like_helical_dom_sf"/>
</dbReference>
<feature type="repeat" description="PPR" evidence="2">
    <location>
        <begin position="178"/>
        <end position="212"/>
    </location>
</feature>
<dbReference type="Gene3D" id="1.25.40.10">
    <property type="entry name" value="Tetratricopeptide repeat domain"/>
    <property type="match status" value="2"/>
</dbReference>
<evidence type="ECO:0000313" key="4">
    <source>
        <dbReference type="Proteomes" id="UP001140949"/>
    </source>
</evidence>
<dbReference type="Pfam" id="PF13812">
    <property type="entry name" value="PPR_3"/>
    <property type="match status" value="1"/>
</dbReference>
<sequence>METMLACEKYNLVHEVFRKVERSSIPNALNYKVLVNTLWREGKTDEAVQAVKNMERRGVVGSASLYYDLARCLCSAGRCKEALQQINKICKVAKKPLVVTYTGLIQACLDSGNIENGTYIFNQMHKFCSPNSVTCNIMLKSYIEHGMYNEAKDLFWKILDGSHQIKSKVDSDQKAIPDKFTFNTMMEACASTNNWDDFESTYKQMLHHGYHFDTKRHLRMVLDASRAGKIQLVEATWDHLIRFGRAPPPPIIQEIFCIKLQEDDHLAALSFVRVDQESGMHAFSKNSWLKLLLSNSHRLKKDAIYRLSHELSNLVAERDHPHPVYQNLLSACREIS</sequence>
<dbReference type="GO" id="GO:0009658">
    <property type="term" value="P:chloroplast organization"/>
    <property type="evidence" value="ECO:0007669"/>
    <property type="project" value="InterPro"/>
</dbReference>
<dbReference type="NCBIfam" id="TIGR00756">
    <property type="entry name" value="PPR"/>
    <property type="match status" value="3"/>
</dbReference>
<feature type="repeat" description="PPR" evidence="2">
    <location>
        <begin position="27"/>
        <end position="61"/>
    </location>
</feature>
<dbReference type="Pfam" id="PF01535">
    <property type="entry name" value="PPR"/>
    <property type="match status" value="2"/>
</dbReference>
<accession>A0AAX6G3V3</accession>
<dbReference type="GO" id="GO:0009507">
    <property type="term" value="C:chloroplast"/>
    <property type="evidence" value="ECO:0007669"/>
    <property type="project" value="TreeGrafter"/>
</dbReference>
<dbReference type="InterPro" id="IPR002885">
    <property type="entry name" value="PPR_rpt"/>
</dbReference>
<dbReference type="PANTHER" id="PTHR46935:SF1">
    <property type="entry name" value="OS01G0674700 PROTEIN"/>
    <property type="match status" value="1"/>
</dbReference>
<dbReference type="PROSITE" id="PS51375">
    <property type="entry name" value="PPR"/>
    <property type="match status" value="3"/>
</dbReference>
<organism evidence="3 4">
    <name type="scientific">Iris pallida</name>
    <name type="common">Sweet iris</name>
    <dbReference type="NCBI Taxonomy" id="29817"/>
    <lineage>
        <taxon>Eukaryota</taxon>
        <taxon>Viridiplantae</taxon>
        <taxon>Streptophyta</taxon>
        <taxon>Embryophyta</taxon>
        <taxon>Tracheophyta</taxon>
        <taxon>Spermatophyta</taxon>
        <taxon>Magnoliopsida</taxon>
        <taxon>Liliopsida</taxon>
        <taxon>Asparagales</taxon>
        <taxon>Iridaceae</taxon>
        <taxon>Iridoideae</taxon>
        <taxon>Irideae</taxon>
        <taxon>Iris</taxon>
    </lineage>
</organism>
<dbReference type="EMBL" id="JANAVB010022945">
    <property type="protein sequence ID" value="KAJ6823416.1"/>
    <property type="molecule type" value="Genomic_DNA"/>
</dbReference>